<evidence type="ECO:0000256" key="3">
    <source>
        <dbReference type="ARBA" id="ARBA00022475"/>
    </source>
</evidence>
<comment type="subcellular location">
    <subcellularLocation>
        <location evidence="1 7">Cell membrane</location>
        <topology evidence="1 7">Multi-pass membrane protein</topology>
    </subcellularLocation>
</comment>
<dbReference type="RefSeq" id="WP_232188619.1">
    <property type="nucleotide sequence ID" value="NZ_JAIOAP010000016.1"/>
</dbReference>
<comment type="similarity">
    <text evidence="7">Belongs to the binding-protein-dependent transport system permease family.</text>
</comment>
<gene>
    <name evidence="9" type="ORF">QJS35_25850</name>
</gene>
<name>A0ABV1L0E4_9BACL</name>
<feature type="transmembrane region" description="Helical" evidence="7">
    <location>
        <begin position="238"/>
        <end position="257"/>
    </location>
</feature>
<accession>A0ABV1L0E4</accession>
<evidence type="ECO:0000256" key="5">
    <source>
        <dbReference type="ARBA" id="ARBA00022989"/>
    </source>
</evidence>
<keyword evidence="10" id="KW-1185">Reference proteome</keyword>
<evidence type="ECO:0000313" key="9">
    <source>
        <dbReference type="EMBL" id="MEQ4485809.1"/>
    </source>
</evidence>
<feature type="domain" description="ABC transmembrane type-1" evidence="8">
    <location>
        <begin position="36"/>
        <end position="257"/>
    </location>
</feature>
<feature type="transmembrane region" description="Helical" evidence="7">
    <location>
        <begin position="123"/>
        <end position="149"/>
    </location>
</feature>
<proteinExistence type="inferred from homology"/>
<evidence type="ECO:0000256" key="6">
    <source>
        <dbReference type="ARBA" id="ARBA00023136"/>
    </source>
</evidence>
<keyword evidence="2 7" id="KW-0813">Transport</keyword>
<evidence type="ECO:0000256" key="4">
    <source>
        <dbReference type="ARBA" id="ARBA00022692"/>
    </source>
</evidence>
<keyword evidence="3" id="KW-1003">Cell membrane</keyword>
<sequence length="267" mass="30497">MAFKQFRPSQGIWGSKWAGLDNFKFFFSSDDWIHVTVNTLFLNSMFIFFTLGIALILAIFLNEIRYALYKRLAQSVIFLPYFVSWLVVSFMTYAVFNTSDGILNKLLNAMGEGSYNWYGNANLWPYILTALFVWKMSGYVTIIFFSAITAISSEYYESATLDGAGRFQQILHITLPLLRPTLVVLLLLQIGRIFYGDFGMIYGIIGDNPILIPKTDVIDTYSFRALRSLGNFSMAGSVVLYQAVMGLITILFFNWIARKIDRESSLF</sequence>
<dbReference type="Proteomes" id="UP001493487">
    <property type="component" value="Unassembled WGS sequence"/>
</dbReference>
<feature type="transmembrane region" description="Helical" evidence="7">
    <location>
        <begin position="170"/>
        <end position="190"/>
    </location>
</feature>
<feature type="transmembrane region" description="Helical" evidence="7">
    <location>
        <begin position="72"/>
        <end position="96"/>
    </location>
</feature>
<dbReference type="InterPro" id="IPR035906">
    <property type="entry name" value="MetI-like_sf"/>
</dbReference>
<reference evidence="9 10" key="1">
    <citation type="journal article" date="2023" name="Genome Announc.">
        <title>Pan-Genome Analyses of the Genus Cohnella and Proposal of the Novel Species Cohnella silvisoli sp. nov., Isolated from Forest Soil.</title>
        <authorList>
            <person name="Wang C."/>
            <person name="Mao L."/>
            <person name="Bao G."/>
            <person name="Zhu H."/>
        </authorList>
    </citation>
    <scope>NUCLEOTIDE SEQUENCE [LARGE SCALE GENOMIC DNA]</scope>
    <source>
        <strain evidence="9 10">NL03-T5-1</strain>
    </source>
</reference>
<evidence type="ECO:0000313" key="10">
    <source>
        <dbReference type="Proteomes" id="UP001493487"/>
    </source>
</evidence>
<dbReference type="PANTHER" id="PTHR30193:SF44">
    <property type="entry name" value="LACTOSE TRANSPORT SYSTEM PERMEASE PROTEIN LACF"/>
    <property type="match status" value="1"/>
</dbReference>
<evidence type="ECO:0000259" key="8">
    <source>
        <dbReference type="PROSITE" id="PS50928"/>
    </source>
</evidence>
<comment type="caution">
    <text evidence="9">The sequence shown here is derived from an EMBL/GenBank/DDBJ whole genome shotgun (WGS) entry which is preliminary data.</text>
</comment>
<dbReference type="SUPFAM" id="SSF161098">
    <property type="entry name" value="MetI-like"/>
    <property type="match status" value="1"/>
</dbReference>
<dbReference type="CDD" id="cd06261">
    <property type="entry name" value="TM_PBP2"/>
    <property type="match status" value="1"/>
</dbReference>
<organism evidence="9 10">
    <name type="scientific">Cohnella silvisoli</name>
    <dbReference type="NCBI Taxonomy" id="2873699"/>
    <lineage>
        <taxon>Bacteria</taxon>
        <taxon>Bacillati</taxon>
        <taxon>Bacillota</taxon>
        <taxon>Bacilli</taxon>
        <taxon>Bacillales</taxon>
        <taxon>Paenibacillaceae</taxon>
        <taxon>Cohnella</taxon>
    </lineage>
</organism>
<dbReference type="InterPro" id="IPR051393">
    <property type="entry name" value="ABC_transporter_permease"/>
</dbReference>
<dbReference type="Gene3D" id="1.10.3720.10">
    <property type="entry name" value="MetI-like"/>
    <property type="match status" value="1"/>
</dbReference>
<dbReference type="PANTHER" id="PTHR30193">
    <property type="entry name" value="ABC TRANSPORTER PERMEASE PROTEIN"/>
    <property type="match status" value="1"/>
</dbReference>
<keyword evidence="6 7" id="KW-0472">Membrane</keyword>
<feature type="transmembrane region" description="Helical" evidence="7">
    <location>
        <begin position="40"/>
        <end position="60"/>
    </location>
</feature>
<dbReference type="Pfam" id="PF00528">
    <property type="entry name" value="BPD_transp_1"/>
    <property type="match status" value="1"/>
</dbReference>
<dbReference type="InterPro" id="IPR000515">
    <property type="entry name" value="MetI-like"/>
</dbReference>
<dbReference type="PROSITE" id="PS50928">
    <property type="entry name" value="ABC_TM1"/>
    <property type="match status" value="1"/>
</dbReference>
<keyword evidence="5 7" id="KW-1133">Transmembrane helix</keyword>
<evidence type="ECO:0000256" key="2">
    <source>
        <dbReference type="ARBA" id="ARBA00022448"/>
    </source>
</evidence>
<dbReference type="EMBL" id="JASKHM010000017">
    <property type="protein sequence ID" value="MEQ4485809.1"/>
    <property type="molecule type" value="Genomic_DNA"/>
</dbReference>
<evidence type="ECO:0000256" key="7">
    <source>
        <dbReference type="RuleBase" id="RU363032"/>
    </source>
</evidence>
<evidence type="ECO:0000256" key="1">
    <source>
        <dbReference type="ARBA" id="ARBA00004651"/>
    </source>
</evidence>
<keyword evidence="4 7" id="KW-0812">Transmembrane</keyword>
<protein>
    <submittedName>
        <fullName evidence="9">ABC transporter permease subunit</fullName>
    </submittedName>
</protein>